<name>A0A7J7P376_9MAGN</name>
<evidence type="ECO:0000313" key="2">
    <source>
        <dbReference type="Proteomes" id="UP000541444"/>
    </source>
</evidence>
<protein>
    <submittedName>
        <fullName evidence="1">Uncharacterized protein</fullName>
    </submittedName>
</protein>
<organism evidence="1 2">
    <name type="scientific">Kingdonia uniflora</name>
    <dbReference type="NCBI Taxonomy" id="39325"/>
    <lineage>
        <taxon>Eukaryota</taxon>
        <taxon>Viridiplantae</taxon>
        <taxon>Streptophyta</taxon>
        <taxon>Embryophyta</taxon>
        <taxon>Tracheophyta</taxon>
        <taxon>Spermatophyta</taxon>
        <taxon>Magnoliopsida</taxon>
        <taxon>Ranunculales</taxon>
        <taxon>Circaeasteraceae</taxon>
        <taxon>Kingdonia</taxon>
    </lineage>
</organism>
<evidence type="ECO:0000313" key="1">
    <source>
        <dbReference type="EMBL" id="KAF6173906.1"/>
    </source>
</evidence>
<reference evidence="1 2" key="1">
    <citation type="journal article" date="2020" name="IScience">
        <title>Genome Sequencing of the Endangered Kingdonia uniflora (Circaeasteraceae, Ranunculales) Reveals Potential Mechanisms of Evolutionary Specialization.</title>
        <authorList>
            <person name="Sun Y."/>
            <person name="Deng T."/>
            <person name="Zhang A."/>
            <person name="Moore M.J."/>
            <person name="Landis J.B."/>
            <person name="Lin N."/>
            <person name="Zhang H."/>
            <person name="Zhang X."/>
            <person name="Huang J."/>
            <person name="Zhang X."/>
            <person name="Sun H."/>
            <person name="Wang H."/>
        </authorList>
    </citation>
    <scope>NUCLEOTIDE SEQUENCE [LARGE SCALE GENOMIC DNA]</scope>
    <source>
        <strain evidence="1">TB1705</strain>
        <tissue evidence="1">Leaf</tissue>
    </source>
</reference>
<dbReference type="AlphaFoldDB" id="A0A7J7P376"/>
<accession>A0A7J7P376</accession>
<comment type="caution">
    <text evidence="1">The sequence shown here is derived from an EMBL/GenBank/DDBJ whole genome shotgun (WGS) entry which is preliminary data.</text>
</comment>
<proteinExistence type="predicted"/>
<dbReference type="Proteomes" id="UP000541444">
    <property type="component" value="Unassembled WGS sequence"/>
</dbReference>
<sequence length="70" mass="8246">MIHIKPSVFRRFRPRNRQILENYGTRNSLMQPTHLQTLNSTAKFTVTQGRTQERGYHVVTNIFKSISTQN</sequence>
<dbReference type="EMBL" id="JACGCM010000309">
    <property type="protein sequence ID" value="KAF6173906.1"/>
    <property type="molecule type" value="Genomic_DNA"/>
</dbReference>
<keyword evidence="2" id="KW-1185">Reference proteome</keyword>
<gene>
    <name evidence="1" type="ORF">GIB67_039857</name>
</gene>